<sequence>MASRFEIETTKIVKEEEEVNEYEECPIKQVELTVPKTD</sequence>
<accession>A0A392TEK6</accession>
<evidence type="ECO:0000313" key="2">
    <source>
        <dbReference type="Proteomes" id="UP000265520"/>
    </source>
</evidence>
<reference evidence="1 2" key="1">
    <citation type="journal article" date="2018" name="Front. Plant Sci.">
        <title>Red Clover (Trifolium pratense) and Zigzag Clover (T. medium) - A Picture of Genomic Similarities and Differences.</title>
        <authorList>
            <person name="Dluhosova J."/>
            <person name="Istvanek J."/>
            <person name="Nedelnik J."/>
            <person name="Repkova J."/>
        </authorList>
    </citation>
    <scope>NUCLEOTIDE SEQUENCE [LARGE SCALE GENOMIC DNA]</scope>
    <source>
        <strain evidence="2">cv. 10/8</strain>
        <tissue evidence="1">Leaf</tissue>
    </source>
</reference>
<protein>
    <submittedName>
        <fullName evidence="1">Uncharacterized protein</fullName>
    </submittedName>
</protein>
<comment type="caution">
    <text evidence="1">The sequence shown here is derived from an EMBL/GenBank/DDBJ whole genome shotgun (WGS) entry which is preliminary data.</text>
</comment>
<dbReference type="Proteomes" id="UP000265520">
    <property type="component" value="Unassembled WGS sequence"/>
</dbReference>
<keyword evidence="2" id="KW-1185">Reference proteome</keyword>
<evidence type="ECO:0000313" key="1">
    <source>
        <dbReference type="EMBL" id="MCI59559.1"/>
    </source>
</evidence>
<feature type="non-terminal residue" evidence="1">
    <location>
        <position position="38"/>
    </location>
</feature>
<organism evidence="1 2">
    <name type="scientific">Trifolium medium</name>
    <dbReference type="NCBI Taxonomy" id="97028"/>
    <lineage>
        <taxon>Eukaryota</taxon>
        <taxon>Viridiplantae</taxon>
        <taxon>Streptophyta</taxon>
        <taxon>Embryophyta</taxon>
        <taxon>Tracheophyta</taxon>
        <taxon>Spermatophyta</taxon>
        <taxon>Magnoliopsida</taxon>
        <taxon>eudicotyledons</taxon>
        <taxon>Gunneridae</taxon>
        <taxon>Pentapetalae</taxon>
        <taxon>rosids</taxon>
        <taxon>fabids</taxon>
        <taxon>Fabales</taxon>
        <taxon>Fabaceae</taxon>
        <taxon>Papilionoideae</taxon>
        <taxon>50 kb inversion clade</taxon>
        <taxon>NPAAA clade</taxon>
        <taxon>Hologalegina</taxon>
        <taxon>IRL clade</taxon>
        <taxon>Trifolieae</taxon>
        <taxon>Trifolium</taxon>
    </lineage>
</organism>
<dbReference type="AlphaFoldDB" id="A0A392TEK6"/>
<dbReference type="EMBL" id="LXQA010565739">
    <property type="protein sequence ID" value="MCI59559.1"/>
    <property type="molecule type" value="Genomic_DNA"/>
</dbReference>
<name>A0A392TEK6_9FABA</name>
<proteinExistence type="predicted"/>